<dbReference type="RefSeq" id="WP_046239492.1">
    <property type="nucleotide sequence ID" value="NZ_JAOCLQ010000084.1"/>
</dbReference>
<evidence type="ECO:0000313" key="1">
    <source>
        <dbReference type="EMBL" id="AOV02144.1"/>
    </source>
</evidence>
<keyword evidence="2" id="KW-1185">Reference proteome</keyword>
<reference evidence="1 2" key="1">
    <citation type="submission" date="2016-09" db="EMBL/GenBank/DDBJ databases">
        <title>Complete genome sequence of Deltia acidovorans CM13 isolated from murine proximal colonic tissue.</title>
        <authorList>
            <person name="Saffarian A."/>
        </authorList>
    </citation>
    <scope>NUCLEOTIDE SEQUENCE [LARGE SCALE GENOMIC DNA]</scope>
    <source>
        <strain evidence="1 2">CM13</strain>
    </source>
</reference>
<evidence type="ECO:0000313" key="2">
    <source>
        <dbReference type="Proteomes" id="UP000095607"/>
    </source>
</evidence>
<dbReference type="Proteomes" id="UP000095607">
    <property type="component" value="Chromosome"/>
</dbReference>
<name>A0ABN4SJG7_9BURK</name>
<organism evidence="1 2">
    <name type="scientific">Delftia tsuruhatensis</name>
    <dbReference type="NCBI Taxonomy" id="180282"/>
    <lineage>
        <taxon>Bacteria</taxon>
        <taxon>Pseudomonadati</taxon>
        <taxon>Pseudomonadota</taxon>
        <taxon>Betaproteobacteria</taxon>
        <taxon>Burkholderiales</taxon>
        <taxon>Comamonadaceae</taxon>
        <taxon>Delftia</taxon>
    </lineage>
</organism>
<proteinExistence type="predicted"/>
<sequence length="76" mass="8641">MLLPENIHPENTLMYNGILIVKVLRSADQHSLIDLYLNAKKENDRLTMGLFVLSLDWLFLANCVSLNEHGKVTLCS</sequence>
<gene>
    <name evidence="1" type="ORF">BI380_12760</name>
</gene>
<dbReference type="InterPro" id="IPR046897">
    <property type="entry name" value="ABC-3C_MC6"/>
</dbReference>
<protein>
    <submittedName>
        <fullName evidence="1">Uncharacterized protein</fullName>
    </submittedName>
</protein>
<dbReference type="EMBL" id="CP017420">
    <property type="protein sequence ID" value="AOV02144.1"/>
    <property type="molecule type" value="Genomic_DNA"/>
</dbReference>
<dbReference type="Pfam" id="PF20293">
    <property type="entry name" value="MC6"/>
    <property type="match status" value="1"/>
</dbReference>
<accession>A0ABN4SJG7</accession>